<proteinExistence type="predicted"/>
<evidence type="ECO:0000313" key="3">
    <source>
        <dbReference type="Proteomes" id="UP000008805"/>
    </source>
</evidence>
<reference evidence="2 3" key="2">
    <citation type="submission" date="2010-03" db="EMBL/GenBank/DDBJ databases">
        <authorList>
            <person name="Pajon A."/>
        </authorList>
    </citation>
    <scope>NUCLEOTIDE SEQUENCE [LARGE SCALE GENOMIC DNA]</scope>
    <source>
        <strain evidence="3">7-10-1-b</strain>
    </source>
</reference>
<evidence type="ECO:0000256" key="1">
    <source>
        <dbReference type="SAM" id="Phobius"/>
    </source>
</evidence>
<keyword evidence="3" id="KW-1185">Reference proteome</keyword>
<keyword evidence="1" id="KW-0472">Membrane</keyword>
<dbReference type="HOGENOM" id="CLU_3043908_0_0_11"/>
<dbReference type="RefSeq" id="WP_015538905.1">
    <property type="nucleotide sequence ID" value="NC_021021.1"/>
</dbReference>
<keyword evidence="1" id="KW-1133">Transmembrane helix</keyword>
<organism evidence="2 3">
    <name type="scientific">Gordonibacter pamelaeae 7-10-1-b</name>
    <dbReference type="NCBI Taxonomy" id="657308"/>
    <lineage>
        <taxon>Bacteria</taxon>
        <taxon>Bacillati</taxon>
        <taxon>Actinomycetota</taxon>
        <taxon>Coriobacteriia</taxon>
        <taxon>Eggerthellales</taxon>
        <taxon>Eggerthellaceae</taxon>
        <taxon>Gordonibacter</taxon>
    </lineage>
</organism>
<reference evidence="2 3" key="1">
    <citation type="submission" date="2010-03" db="EMBL/GenBank/DDBJ databases">
        <title>The genome sequence of Gordonibacter pamelaeae 7-10-1-bT.</title>
        <authorList>
            <consortium name="metaHIT consortium -- http://www.metahit.eu/"/>
            <person name="Pajon A."/>
            <person name="Turner K."/>
            <person name="Parkhill J."/>
            <person name="Timmis K."/>
            <person name="Oxley A."/>
            <person name="Wurdemann D."/>
        </authorList>
    </citation>
    <scope>NUCLEOTIDE SEQUENCE [LARGE SCALE GENOMIC DNA]</scope>
    <source>
        <strain evidence="3">7-10-1-b</strain>
    </source>
</reference>
<dbReference type="KEGG" id="gpa:GPA_06880"/>
<dbReference type="AlphaFoldDB" id="D6E758"/>
<sequence length="54" mass="5911">MLDFLLSLLIDTPLPTLRNRDGEVRVFWIVVAIAVPFFAVVALIFVALALAGGR</sequence>
<name>D6E758_9ACTN</name>
<dbReference type="EMBL" id="FP929047">
    <property type="protein sequence ID" value="CBL03555.1"/>
    <property type="molecule type" value="Genomic_DNA"/>
</dbReference>
<dbReference type="Proteomes" id="UP000008805">
    <property type="component" value="Chromosome"/>
</dbReference>
<accession>D6E758</accession>
<feature type="transmembrane region" description="Helical" evidence="1">
    <location>
        <begin position="26"/>
        <end position="51"/>
    </location>
</feature>
<evidence type="ECO:0000313" key="2">
    <source>
        <dbReference type="EMBL" id="CBL03555.1"/>
    </source>
</evidence>
<keyword evidence="1" id="KW-0812">Transmembrane</keyword>
<protein>
    <submittedName>
        <fullName evidence="2">Uncharacterized protein</fullName>
    </submittedName>
</protein>
<gene>
    <name evidence="2" type="ORF">GPA_06880</name>
</gene>